<feature type="domain" description="PNPLA" evidence="4">
    <location>
        <begin position="33"/>
        <end position="206"/>
    </location>
</feature>
<feature type="region of interest" description="Disordered" evidence="3">
    <location>
        <begin position="337"/>
        <end position="362"/>
    </location>
</feature>
<comment type="caution">
    <text evidence="5">The sequence shown here is derived from an EMBL/GenBank/DDBJ whole genome shotgun (WGS) entry which is preliminary data.</text>
</comment>
<evidence type="ECO:0000256" key="2">
    <source>
        <dbReference type="PROSITE-ProRule" id="PRU01161"/>
    </source>
</evidence>
<dbReference type="GO" id="GO:0016042">
    <property type="term" value="P:lipid catabolic process"/>
    <property type="evidence" value="ECO:0007669"/>
    <property type="project" value="UniProtKB-UniRule"/>
</dbReference>
<dbReference type="PROSITE" id="PS51635">
    <property type="entry name" value="PNPLA"/>
    <property type="match status" value="1"/>
</dbReference>
<accession>A0A917VVW1</accession>
<proteinExistence type="predicted"/>
<sequence length="362" mass="39300">MWNPDHPVLKILRQRRDSGSTPGNRRDSAKVALTVAGGGMRGAISAAMCTQLDDSGFRDAFDVVYGCSAGAINAAYFLAQPAGTCWYPLSIYYQDLTADQFIRYTRPLSGGSILDLDYVFEEVLESKKPLKYDSTVRSPLDLVVLTTDLAARETFAARDFATGAELKEFLRASARPPLVVKGESNIDGRRLVDGALLAPRQFRPAIADGCTHILSLGTRRMGSSRERVPLGVRAYARYLERMREGLGSAYLAAHRRRARDREVLSGQRFATGGPGPHVLGIGPLPWMTPVRTHETDPSRILGSIRDAYSVSYCATEGIGIDRLQGGLVSALTRFAIAGHGGPERPTRPEEPTSDTGMAVSTP</sequence>
<feature type="active site" description="Nucleophile" evidence="2">
    <location>
        <position position="68"/>
    </location>
</feature>
<dbReference type="InterPro" id="IPR016035">
    <property type="entry name" value="Acyl_Trfase/lysoPLipase"/>
</dbReference>
<evidence type="ECO:0000256" key="1">
    <source>
        <dbReference type="ARBA" id="ARBA00023098"/>
    </source>
</evidence>
<dbReference type="RefSeq" id="WP_268241632.1">
    <property type="nucleotide sequence ID" value="NZ_BMMH01000012.1"/>
</dbReference>
<gene>
    <name evidence="5" type="ORF">GCM10011588_50230</name>
</gene>
<dbReference type="Proteomes" id="UP000638263">
    <property type="component" value="Unassembled WGS sequence"/>
</dbReference>
<keyword evidence="6" id="KW-1185">Reference proteome</keyword>
<evidence type="ECO:0000259" key="4">
    <source>
        <dbReference type="PROSITE" id="PS51635"/>
    </source>
</evidence>
<dbReference type="GO" id="GO:0016787">
    <property type="term" value="F:hydrolase activity"/>
    <property type="evidence" value="ECO:0007669"/>
    <property type="project" value="UniProtKB-UniRule"/>
</dbReference>
<feature type="compositionally biased region" description="Polar residues" evidence="3">
    <location>
        <begin position="353"/>
        <end position="362"/>
    </location>
</feature>
<reference evidence="5" key="2">
    <citation type="submission" date="2020-09" db="EMBL/GenBank/DDBJ databases">
        <authorList>
            <person name="Sun Q."/>
            <person name="Zhou Y."/>
        </authorList>
    </citation>
    <scope>NUCLEOTIDE SEQUENCE</scope>
    <source>
        <strain evidence="5">CGMCC 4.3508</strain>
    </source>
</reference>
<evidence type="ECO:0000256" key="3">
    <source>
        <dbReference type="SAM" id="MobiDB-lite"/>
    </source>
</evidence>
<dbReference type="AlphaFoldDB" id="A0A917VVW1"/>
<keyword evidence="2" id="KW-0378">Hydrolase</keyword>
<dbReference type="InterPro" id="IPR002641">
    <property type="entry name" value="PNPLA_dom"/>
</dbReference>
<feature type="short sequence motif" description="DGA/G" evidence="2">
    <location>
        <begin position="193"/>
        <end position="195"/>
    </location>
</feature>
<dbReference type="SUPFAM" id="SSF52151">
    <property type="entry name" value="FabD/lysophospholipase-like"/>
    <property type="match status" value="1"/>
</dbReference>
<reference evidence="5" key="1">
    <citation type="journal article" date="2014" name="Int. J. Syst. Evol. Microbiol.">
        <title>Complete genome sequence of Corynebacterium casei LMG S-19264T (=DSM 44701T), isolated from a smear-ripened cheese.</title>
        <authorList>
            <consortium name="US DOE Joint Genome Institute (JGI-PGF)"/>
            <person name="Walter F."/>
            <person name="Albersmeier A."/>
            <person name="Kalinowski J."/>
            <person name="Ruckert C."/>
        </authorList>
    </citation>
    <scope>NUCLEOTIDE SEQUENCE</scope>
    <source>
        <strain evidence="5">CGMCC 4.3508</strain>
    </source>
</reference>
<keyword evidence="2" id="KW-0442">Lipid degradation</keyword>
<feature type="active site" description="Proton acceptor" evidence="2">
    <location>
        <position position="193"/>
    </location>
</feature>
<feature type="compositionally biased region" description="Basic and acidic residues" evidence="3">
    <location>
        <begin position="341"/>
        <end position="350"/>
    </location>
</feature>
<protein>
    <recommendedName>
        <fullName evidence="4">PNPLA domain-containing protein</fullName>
    </recommendedName>
</protein>
<feature type="short sequence motif" description="GXSXG" evidence="2">
    <location>
        <begin position="66"/>
        <end position="70"/>
    </location>
</feature>
<organism evidence="5 6">
    <name type="scientific">Nocardia jinanensis</name>
    <dbReference type="NCBI Taxonomy" id="382504"/>
    <lineage>
        <taxon>Bacteria</taxon>
        <taxon>Bacillati</taxon>
        <taxon>Actinomycetota</taxon>
        <taxon>Actinomycetes</taxon>
        <taxon>Mycobacteriales</taxon>
        <taxon>Nocardiaceae</taxon>
        <taxon>Nocardia</taxon>
    </lineage>
</organism>
<keyword evidence="1 2" id="KW-0443">Lipid metabolism</keyword>
<dbReference type="Pfam" id="PF01734">
    <property type="entry name" value="Patatin"/>
    <property type="match status" value="1"/>
</dbReference>
<evidence type="ECO:0000313" key="6">
    <source>
        <dbReference type="Proteomes" id="UP000638263"/>
    </source>
</evidence>
<feature type="short sequence motif" description="GXGXXG" evidence="2">
    <location>
        <begin position="37"/>
        <end position="42"/>
    </location>
</feature>
<name>A0A917VVW1_9NOCA</name>
<dbReference type="Gene3D" id="3.40.1090.10">
    <property type="entry name" value="Cytosolic phospholipase A2 catalytic domain"/>
    <property type="match status" value="1"/>
</dbReference>
<dbReference type="EMBL" id="BMMH01000012">
    <property type="protein sequence ID" value="GGL29348.1"/>
    <property type="molecule type" value="Genomic_DNA"/>
</dbReference>
<evidence type="ECO:0000313" key="5">
    <source>
        <dbReference type="EMBL" id="GGL29348.1"/>
    </source>
</evidence>